<reference evidence="1 2" key="2">
    <citation type="journal article" date="2012" name="Proc. Natl. Acad. Sci. U.S.A.">
        <title>Antigenic diversity is generated by distinct evolutionary mechanisms in African trypanosome species.</title>
        <authorList>
            <person name="Jackson A.P."/>
            <person name="Berry A."/>
            <person name="Aslett M."/>
            <person name="Allison H.C."/>
            <person name="Burton P."/>
            <person name="Vavrova-Anderson J."/>
            <person name="Brown R."/>
            <person name="Browne H."/>
            <person name="Corton N."/>
            <person name="Hauser H."/>
            <person name="Gamble J."/>
            <person name="Gilderthorp R."/>
            <person name="Marcello L."/>
            <person name="McQuillan J."/>
            <person name="Otto T.D."/>
            <person name="Quail M.A."/>
            <person name="Sanders M.J."/>
            <person name="van Tonder A."/>
            <person name="Ginger M.L."/>
            <person name="Field M.C."/>
            <person name="Barry J.D."/>
            <person name="Hertz-Fowler C."/>
            <person name="Berriman M."/>
        </authorList>
    </citation>
    <scope>NUCLEOTIDE SEQUENCE [LARGE SCALE GENOMIC DNA]</scope>
    <source>
        <strain evidence="1 2">IL3000</strain>
    </source>
</reference>
<evidence type="ECO:0000313" key="2">
    <source>
        <dbReference type="Proteomes" id="UP000000702"/>
    </source>
</evidence>
<dbReference type="VEuPathDB" id="TriTrypDB:TcIL3000_0_33090"/>
<dbReference type="Proteomes" id="UP000000702">
    <property type="component" value="Unassembled WGS sequence"/>
</dbReference>
<reference evidence="2" key="1">
    <citation type="submission" date="2011-07" db="EMBL/GenBank/DDBJ databases">
        <title>Divergent evolution of antigenic variation in African trypanosomes.</title>
        <authorList>
            <person name="Jackson A.P."/>
            <person name="Berry A."/>
            <person name="Allison H.C."/>
            <person name="Burton P."/>
            <person name="Anderson J."/>
            <person name="Aslett M."/>
            <person name="Brown R."/>
            <person name="Corton N."/>
            <person name="Harris D."/>
            <person name="Hauser H."/>
            <person name="Gamble J."/>
            <person name="Gilderthorp R."/>
            <person name="McQuillan J."/>
            <person name="Quail M.A."/>
            <person name="Sanders M."/>
            <person name="Van Tonder A."/>
            <person name="Ginger M.L."/>
            <person name="Donelson J.E."/>
            <person name="Field M.C."/>
            <person name="Barry J.D."/>
            <person name="Berriman M."/>
            <person name="Hertz-Fowler C."/>
        </authorList>
    </citation>
    <scope>NUCLEOTIDE SEQUENCE [LARGE SCALE GENOMIC DNA]</scope>
    <source>
        <strain evidence="2">IL3000</strain>
    </source>
</reference>
<accession>F9W5H7</accession>
<name>F9W5H7_TRYCI</name>
<evidence type="ECO:0000313" key="1">
    <source>
        <dbReference type="EMBL" id="CCD12429.1"/>
    </source>
</evidence>
<dbReference type="EMBL" id="CAEQ01000714">
    <property type="protein sequence ID" value="CCD12429.1"/>
    <property type="molecule type" value="Genomic_DNA"/>
</dbReference>
<proteinExistence type="predicted"/>
<protein>
    <submittedName>
        <fullName evidence="1">WGS project CAEQ00000000 data, annotated contig 1326</fullName>
    </submittedName>
</protein>
<organism evidence="1 2">
    <name type="scientific">Trypanosoma congolense (strain IL3000)</name>
    <dbReference type="NCBI Taxonomy" id="1068625"/>
    <lineage>
        <taxon>Eukaryota</taxon>
        <taxon>Discoba</taxon>
        <taxon>Euglenozoa</taxon>
        <taxon>Kinetoplastea</taxon>
        <taxon>Metakinetoplastina</taxon>
        <taxon>Trypanosomatida</taxon>
        <taxon>Trypanosomatidae</taxon>
        <taxon>Trypanosoma</taxon>
        <taxon>Nannomonas</taxon>
    </lineage>
</organism>
<gene>
    <name evidence="1" type="ORF">TCIL3000_0_33090</name>
</gene>
<comment type="caution">
    <text evidence="1">The sequence shown here is derived from an EMBL/GenBank/DDBJ whole genome shotgun (WGS) entry which is preliminary data.</text>
</comment>
<dbReference type="AlphaFoldDB" id="F9W5H7"/>
<sequence>MFDPGELLQLTNAQLRETVGTTVRELDACLGLPPFPNPSSPQCVSLARGLVNLLAHVNEKGHISTLGGLEEVKMTLPVLCASLRGGSLEQRPCPILMELLIEALCYVHGLSCYPLQSLLDDVKAIISQSPIALKFFALTGALDVETLCFFLGIPQSRCCKEKKQRRSRNANGKACKITQGSDVSKLSLKEPTGDLTVVPSSAMIKTALDVVLPEECMKFLLSLLNNSPSFQRVVGVDTVMATKILDVYGDHLIPCLHPVALISCLDVTLMDVFIDTVQLHGEKMTLFTEPAFTQCSIASWTADRLGHLVRYCVTRNIQPRDAFGSVVTYVYMYKVLTEWESCGKTPTNVTVDEEACLWRASVKAALLVRSSAPEVDRFVRPLCALVHYIRERHTNELLHGIDISQSHVSSGENVGALVKEISTILEDVRHSVAGARDTNNKSRRKKCKTKPSMNETAFSSASVCELYTQCKQAVDLLSLVAWLTTSEDEVVQNATWQQLELAAELILSAENGGSSGHVPIPAAALESFQHAFISLMYMRRKPGRGAVEDATQDTTVPFGKKCLAALVSAAHVTHRLDCFCHLVRRFPCTLSFLSQSLELYNVILFVWVNDAPPLHKFYEGPLPTPTHTVGLLLSLLCEERTDHLVQEIVDNYAIVTKLLPALQKLNGEGNVIDETARSGFLTLQRCLQRTLELRRKTLKKKNAPM</sequence>
<keyword evidence="2" id="KW-1185">Reference proteome</keyword>